<reference evidence="1" key="1">
    <citation type="submission" date="2021-06" db="EMBL/GenBank/DDBJ databases">
        <authorList>
            <person name="Kallberg Y."/>
            <person name="Tangrot J."/>
            <person name="Rosling A."/>
        </authorList>
    </citation>
    <scope>NUCLEOTIDE SEQUENCE</scope>
    <source>
        <strain evidence="1">MA461A</strain>
    </source>
</reference>
<organism evidence="1 2">
    <name type="scientific">Racocetra persica</name>
    <dbReference type="NCBI Taxonomy" id="160502"/>
    <lineage>
        <taxon>Eukaryota</taxon>
        <taxon>Fungi</taxon>
        <taxon>Fungi incertae sedis</taxon>
        <taxon>Mucoromycota</taxon>
        <taxon>Glomeromycotina</taxon>
        <taxon>Glomeromycetes</taxon>
        <taxon>Diversisporales</taxon>
        <taxon>Gigasporaceae</taxon>
        <taxon>Racocetra</taxon>
    </lineage>
</organism>
<evidence type="ECO:0000313" key="1">
    <source>
        <dbReference type="EMBL" id="CAG8742459.1"/>
    </source>
</evidence>
<proteinExistence type="predicted"/>
<gene>
    <name evidence="1" type="ORF">RPERSI_LOCUS13291</name>
</gene>
<name>A0ACA9Q8X2_9GLOM</name>
<dbReference type="EMBL" id="CAJVQC010029364">
    <property type="protein sequence ID" value="CAG8742459.1"/>
    <property type="molecule type" value="Genomic_DNA"/>
</dbReference>
<accession>A0ACA9Q8X2</accession>
<feature type="non-terminal residue" evidence="1">
    <location>
        <position position="1"/>
    </location>
</feature>
<evidence type="ECO:0000313" key="2">
    <source>
        <dbReference type="Proteomes" id="UP000789920"/>
    </source>
</evidence>
<comment type="caution">
    <text evidence="1">The sequence shown here is derived from an EMBL/GenBank/DDBJ whole genome shotgun (WGS) entry which is preliminary data.</text>
</comment>
<feature type="non-terminal residue" evidence="1">
    <location>
        <position position="55"/>
    </location>
</feature>
<protein>
    <submittedName>
        <fullName evidence="1">16846_t:CDS:1</fullName>
    </submittedName>
</protein>
<dbReference type="Proteomes" id="UP000789920">
    <property type="component" value="Unassembled WGS sequence"/>
</dbReference>
<sequence>DSTKMLLLHNDIKPDGSPYVMTYIDDKDVVKPKRIWQRYFGALEHSGALEHLGAL</sequence>
<keyword evidence="2" id="KW-1185">Reference proteome</keyword>